<dbReference type="RefSeq" id="WP_246105549.1">
    <property type="nucleotide sequence ID" value="NZ_CP036259.1"/>
</dbReference>
<dbReference type="PANTHER" id="PTHR30006">
    <property type="entry name" value="THIAMINE-BINDING PERIPLASMIC PROTEIN-RELATED"/>
    <property type="match status" value="1"/>
</dbReference>
<gene>
    <name evidence="3" type="ORF">SPTER_19340</name>
</gene>
<dbReference type="Pfam" id="PF08984">
    <property type="entry name" value="DUF1858"/>
    <property type="match status" value="1"/>
</dbReference>
<dbReference type="SUPFAM" id="SSF53850">
    <property type="entry name" value="Periplasmic binding protein-like II"/>
    <property type="match status" value="1"/>
</dbReference>
<dbReference type="AlphaFoldDB" id="A0A517DTC0"/>
<name>A0A517DTC0_9FIRM</name>
<dbReference type="EMBL" id="CP036259">
    <property type="protein sequence ID" value="QDR80605.1"/>
    <property type="molecule type" value="Genomic_DNA"/>
</dbReference>
<evidence type="ECO:0000259" key="2">
    <source>
        <dbReference type="Pfam" id="PF08984"/>
    </source>
</evidence>
<accession>A0A517DTC0</accession>
<keyword evidence="4" id="KW-1185">Reference proteome</keyword>
<dbReference type="PANTHER" id="PTHR30006:SF2">
    <property type="entry name" value="ABC TRANSPORTER SUBSTRATE-BINDING PROTEIN"/>
    <property type="match status" value="1"/>
</dbReference>
<protein>
    <submittedName>
        <fullName evidence="3">Bacterial extracellular solute-binding protein</fullName>
    </submittedName>
</protein>
<dbReference type="Proteomes" id="UP000320776">
    <property type="component" value="Chromosome"/>
</dbReference>
<keyword evidence="1" id="KW-0732">Signal</keyword>
<sequence length="401" mass="44921">MELSDLTIGQLIENYPATRAVFIHNGFPQLADDGVLQQLGPVLKLKTALKTKEINMEAFSKLLEEHIADAGLYRRLETGAANAGKLNMVSLLPCPLKVPLEAELSRFIEGMRQAGEIRLEYCSEAFSTNMVNYDDYIKYFEDPDEVPDILMTAGYSFFNPLFMERFVRNGVFSPIGYADIDPRLEQAGLIDKEGHFAVIAVNVLVIVVDLQRLGDLPVPNSWCDLLKPVYEKKIAIRGHNDVFCDIVQLNYYKEYGEAGLTALARSVRYGLHPAQMIKALRSNQADIPPIHVMPYFFANTIADRSHIKTVWPSDGALAFPVSVLVKADKMKLYKELAAFLTGPHIARVCGAAFFPSVHPAGMAGFPDNAGFKWLGWDFIKQHDMEMLAEEINAKFVQEQQK</sequence>
<feature type="domain" description="DUF1858" evidence="2">
    <location>
        <begin position="5"/>
        <end position="59"/>
    </location>
</feature>
<proteinExistence type="predicted"/>
<organism evidence="3 4">
    <name type="scientific">Sporomusa termitida</name>
    <dbReference type="NCBI Taxonomy" id="2377"/>
    <lineage>
        <taxon>Bacteria</taxon>
        <taxon>Bacillati</taxon>
        <taxon>Bacillota</taxon>
        <taxon>Negativicutes</taxon>
        <taxon>Selenomonadales</taxon>
        <taxon>Sporomusaceae</taxon>
        <taxon>Sporomusa</taxon>
    </lineage>
</organism>
<dbReference type="Gene3D" id="3.40.190.10">
    <property type="entry name" value="Periplasmic binding protein-like II"/>
    <property type="match status" value="2"/>
</dbReference>
<dbReference type="InterPro" id="IPR038062">
    <property type="entry name" value="ScdA-like_N_sf"/>
</dbReference>
<evidence type="ECO:0000313" key="4">
    <source>
        <dbReference type="Proteomes" id="UP000320776"/>
    </source>
</evidence>
<evidence type="ECO:0000256" key="1">
    <source>
        <dbReference type="ARBA" id="ARBA00022729"/>
    </source>
</evidence>
<evidence type="ECO:0000313" key="3">
    <source>
        <dbReference type="EMBL" id="QDR80605.1"/>
    </source>
</evidence>
<dbReference type="KEGG" id="sted:SPTER_19340"/>
<dbReference type="SUPFAM" id="SSF140683">
    <property type="entry name" value="SP0561-like"/>
    <property type="match status" value="1"/>
</dbReference>
<dbReference type="Pfam" id="PF13343">
    <property type="entry name" value="SBP_bac_6"/>
    <property type="match status" value="1"/>
</dbReference>
<dbReference type="InterPro" id="IPR015077">
    <property type="entry name" value="DUF1858"/>
</dbReference>
<reference evidence="3 4" key="1">
    <citation type="submission" date="2019-02" db="EMBL/GenBank/DDBJ databases">
        <title>Closed genome of Sporomusa termitida DSM 4440.</title>
        <authorList>
            <person name="Poehlein A."/>
            <person name="Daniel R."/>
        </authorList>
    </citation>
    <scope>NUCLEOTIDE SEQUENCE [LARGE SCALE GENOMIC DNA]</scope>
    <source>
        <strain evidence="3 4">DSM 4440</strain>
    </source>
</reference>
<dbReference type="Gene3D" id="1.10.3910.10">
    <property type="entry name" value="SP0561-like"/>
    <property type="match status" value="1"/>
</dbReference>